<name>A0A2I6B3J7_RHORB</name>
<dbReference type="GO" id="GO:0035251">
    <property type="term" value="F:UDP-glucosyltransferase activity"/>
    <property type="evidence" value="ECO:0007669"/>
    <property type="project" value="InterPro"/>
</dbReference>
<dbReference type="PANTHER" id="PTHR48049:SF138">
    <property type="entry name" value="UDP-GLYCOSYLTRANSFERASE 91C1"/>
    <property type="match status" value="1"/>
</dbReference>
<sequence length="471" mass="52888">MDPDDSVLHIAMFPFLAMGHLLPFLNLAKLLARHHHLKISFISTSKNLRRLPLIPTTLSHLITPIPLNFPLINPLPLNAESTTDVPPHHQEFIKKGIDLLQPQLTKFLSESKPDWIILDYASPWLIPIAAELGIRTAFMYNFTAAMLGFMGPPEVLTNPSDASRNMDSVEGFAKVPDWVPFETIVKFHEFEIRALLETRSGNESGMTDAMRFGLTTRDCDVVLLRSLPEFEPEWFELSNELTHGRVRPLGVLPPVLLDNGLNDDDEKWVGIKRWLDRHEPNSVVYVALGTESVLTQYELTELALGLEKSGLPFFWVLRNPPWSTAAPSDMLPEGFESRVKGRGMVCTSWVPQVRILSHDSIGAFLTHCGWNSIIEGLGAGLVLILLPLMNEQALNARLMVEKGVGLEVGRDELNGLFTRESIADSLCRCVTGEDGKVLMENAKGIKILFGDKDKNECYIDEFVHYLYENKN</sequence>
<dbReference type="Gene3D" id="3.40.50.2000">
    <property type="entry name" value="Glycogen Phosphorylase B"/>
    <property type="match status" value="2"/>
</dbReference>
<reference evidence="4" key="1">
    <citation type="submission" date="2017-11" db="EMBL/GenBank/DDBJ databases">
        <title>Complete pathway elucidation and heterologous reconstitution of Rhodiola salidroside biosynthesis.</title>
        <authorList>
            <person name="Torrens-Spence M.P."/>
            <person name="Pluskal T."/>
            <person name="Li F.-S."/>
            <person name="Carballo V."/>
            <person name="Weng J.-K."/>
        </authorList>
    </citation>
    <scope>NUCLEOTIDE SEQUENCE</scope>
</reference>
<comment type="similarity">
    <text evidence="1">Belongs to the UDP-glycosyltransferase family.</text>
</comment>
<feature type="transmembrane region" description="Helical" evidence="3">
    <location>
        <begin position="6"/>
        <end position="28"/>
    </location>
</feature>
<keyword evidence="2" id="KW-0808">Transferase</keyword>
<evidence type="ECO:0000256" key="1">
    <source>
        <dbReference type="ARBA" id="ARBA00009995"/>
    </source>
</evidence>
<protein>
    <submittedName>
        <fullName evidence="4">UGT34</fullName>
    </submittedName>
</protein>
<evidence type="ECO:0000256" key="2">
    <source>
        <dbReference type="ARBA" id="ARBA00022679"/>
    </source>
</evidence>
<keyword evidence="3" id="KW-0472">Membrane</keyword>
<evidence type="ECO:0000256" key="3">
    <source>
        <dbReference type="SAM" id="Phobius"/>
    </source>
</evidence>
<dbReference type="CDD" id="cd03784">
    <property type="entry name" value="GT1_Gtf-like"/>
    <property type="match status" value="1"/>
</dbReference>
<keyword evidence="3" id="KW-1133">Transmembrane helix</keyword>
<proteinExistence type="evidence at transcript level"/>
<organism evidence="4">
    <name type="scientific">Rhodiola rosea</name>
    <name type="common">Roseroot</name>
    <name type="synonym">Sedum rhodiola</name>
    <dbReference type="NCBI Taxonomy" id="203015"/>
    <lineage>
        <taxon>Eukaryota</taxon>
        <taxon>Viridiplantae</taxon>
        <taxon>Streptophyta</taxon>
        <taxon>Embryophyta</taxon>
        <taxon>Tracheophyta</taxon>
        <taxon>Spermatophyta</taxon>
        <taxon>Magnoliopsida</taxon>
        <taxon>eudicotyledons</taxon>
        <taxon>Gunneridae</taxon>
        <taxon>Pentapetalae</taxon>
        <taxon>Saxifragales</taxon>
        <taxon>Crassulaceae</taxon>
        <taxon>Rhodiola</taxon>
    </lineage>
</organism>
<dbReference type="SUPFAM" id="SSF53756">
    <property type="entry name" value="UDP-Glycosyltransferase/glycogen phosphorylase"/>
    <property type="match status" value="1"/>
</dbReference>
<accession>A0A2I6B3J7</accession>
<dbReference type="PANTHER" id="PTHR48049">
    <property type="entry name" value="GLYCOSYLTRANSFERASE"/>
    <property type="match status" value="1"/>
</dbReference>
<dbReference type="Pfam" id="PF00201">
    <property type="entry name" value="UDPGT"/>
    <property type="match status" value="1"/>
</dbReference>
<dbReference type="AlphaFoldDB" id="A0A2I6B3J7"/>
<dbReference type="EMBL" id="MG385659">
    <property type="protein sequence ID" value="AUI41052.1"/>
    <property type="molecule type" value="mRNA"/>
</dbReference>
<dbReference type="InterPro" id="IPR002213">
    <property type="entry name" value="UDP_glucos_trans"/>
</dbReference>
<keyword evidence="3" id="KW-0812">Transmembrane</keyword>
<dbReference type="FunFam" id="3.40.50.2000:FF:000037">
    <property type="entry name" value="Glycosyltransferase"/>
    <property type="match status" value="1"/>
</dbReference>
<evidence type="ECO:0000313" key="4">
    <source>
        <dbReference type="EMBL" id="AUI41052.1"/>
    </source>
</evidence>
<dbReference type="InterPro" id="IPR050481">
    <property type="entry name" value="UDP-glycosyltransf_plant"/>
</dbReference>